<dbReference type="Gene3D" id="2.160.10.10">
    <property type="entry name" value="Hexapeptide repeat proteins"/>
    <property type="match status" value="1"/>
</dbReference>
<dbReference type="PANTHER" id="PTHR13072">
    <property type="entry name" value="DYNACTIN 6"/>
    <property type="match status" value="1"/>
</dbReference>
<comment type="similarity">
    <text evidence="2">Belongs to the dynactin subunits 5/6 family. Dynactin subunit 6 subfamily.</text>
</comment>
<organism evidence="7 8">
    <name type="scientific">Aquatica leii</name>
    <dbReference type="NCBI Taxonomy" id="1421715"/>
    <lineage>
        <taxon>Eukaryota</taxon>
        <taxon>Metazoa</taxon>
        <taxon>Ecdysozoa</taxon>
        <taxon>Arthropoda</taxon>
        <taxon>Hexapoda</taxon>
        <taxon>Insecta</taxon>
        <taxon>Pterygota</taxon>
        <taxon>Neoptera</taxon>
        <taxon>Endopterygota</taxon>
        <taxon>Coleoptera</taxon>
        <taxon>Polyphaga</taxon>
        <taxon>Elateriformia</taxon>
        <taxon>Elateroidea</taxon>
        <taxon>Lampyridae</taxon>
        <taxon>Luciolinae</taxon>
        <taxon>Aquatica</taxon>
    </lineage>
</organism>
<protein>
    <recommendedName>
        <fullName evidence="3">Dynactin subunit 6</fullName>
    </recommendedName>
</protein>
<dbReference type="SUPFAM" id="SSF51161">
    <property type="entry name" value="Trimeric LpxA-like enzymes"/>
    <property type="match status" value="1"/>
</dbReference>
<dbReference type="GO" id="GO:0007052">
    <property type="term" value="P:mitotic spindle organization"/>
    <property type="evidence" value="ECO:0007669"/>
    <property type="project" value="TreeGrafter"/>
</dbReference>
<dbReference type="GO" id="GO:0070840">
    <property type="term" value="F:dynein complex binding"/>
    <property type="evidence" value="ECO:0007669"/>
    <property type="project" value="TreeGrafter"/>
</dbReference>
<keyword evidence="5" id="KW-0206">Cytoskeleton</keyword>
<proteinExistence type="inferred from homology"/>
<reference evidence="8" key="1">
    <citation type="submission" date="2023-01" db="EMBL/GenBank/DDBJ databases">
        <title>Key to firefly adult light organ development and bioluminescence: homeobox transcription factors regulate luciferase expression and transportation to peroxisome.</title>
        <authorList>
            <person name="Fu X."/>
        </authorList>
    </citation>
    <scope>NUCLEOTIDE SEQUENCE [LARGE SCALE GENOMIC DNA]</scope>
</reference>
<sequence length="182" mass="19997">MTSENNINVMPGAIVCEESKLDGDITIGSHCIIHPAAIISAEAGPIILGDFCLVEEQAKIIHRLRPEQTNNETTPVLIIGSHNVFEIGCTVEAAKIGSNNVFESKCFVSNKVNVTNGCIIGAGCKLIEEQTLKNNTIVYGSKCFQREGLDRPVTQTAQMDTLSKMLPNYHHIRRPMKKDYLN</sequence>
<accession>A0AAN7Q726</accession>
<evidence type="ECO:0000256" key="3">
    <source>
        <dbReference type="ARBA" id="ARBA00016573"/>
    </source>
</evidence>
<name>A0AAN7Q726_9COLE</name>
<comment type="caution">
    <text evidence="7">The sequence shown here is derived from an EMBL/GenBank/DDBJ whole genome shotgun (WGS) entry which is preliminary data.</text>
</comment>
<dbReference type="Proteomes" id="UP001353858">
    <property type="component" value="Unassembled WGS sequence"/>
</dbReference>
<evidence type="ECO:0000256" key="1">
    <source>
        <dbReference type="ARBA" id="ARBA00004245"/>
    </source>
</evidence>
<evidence type="ECO:0000256" key="4">
    <source>
        <dbReference type="ARBA" id="ARBA00022490"/>
    </source>
</evidence>
<dbReference type="CDD" id="cd04646">
    <property type="entry name" value="LbH_Dynactin_6"/>
    <property type="match status" value="1"/>
</dbReference>
<dbReference type="PANTHER" id="PTHR13072:SF0">
    <property type="entry name" value="DYNACTIN SUBUNIT 6"/>
    <property type="match status" value="1"/>
</dbReference>
<dbReference type="GO" id="GO:0005869">
    <property type="term" value="C:dynactin complex"/>
    <property type="evidence" value="ECO:0007669"/>
    <property type="project" value="InterPro"/>
</dbReference>
<evidence type="ECO:0000256" key="2">
    <source>
        <dbReference type="ARBA" id="ARBA00007719"/>
    </source>
</evidence>
<evidence type="ECO:0000313" key="8">
    <source>
        <dbReference type="Proteomes" id="UP001353858"/>
    </source>
</evidence>
<evidence type="ECO:0000256" key="5">
    <source>
        <dbReference type="ARBA" id="ARBA00023212"/>
    </source>
</evidence>
<dbReference type="InterPro" id="IPR027777">
    <property type="entry name" value="DCTN6"/>
</dbReference>
<keyword evidence="8" id="KW-1185">Reference proteome</keyword>
<keyword evidence="4" id="KW-0963">Cytoplasm</keyword>
<dbReference type="EMBL" id="JARPUR010000001">
    <property type="protein sequence ID" value="KAK4884152.1"/>
    <property type="molecule type" value="Genomic_DNA"/>
</dbReference>
<dbReference type="InterPro" id="IPR011004">
    <property type="entry name" value="Trimer_LpxA-like_sf"/>
</dbReference>
<evidence type="ECO:0000256" key="6">
    <source>
        <dbReference type="ARBA" id="ARBA00034687"/>
    </source>
</evidence>
<evidence type="ECO:0000313" key="7">
    <source>
        <dbReference type="EMBL" id="KAK4884152.1"/>
    </source>
</evidence>
<dbReference type="AlphaFoldDB" id="A0AAN7Q726"/>
<gene>
    <name evidence="7" type="ORF">RN001_000423</name>
</gene>
<comment type="function">
    <text evidence="6">Part of the dynactin complex that activates the molecular motor dynein for ultra-processive transport along microtubules.</text>
</comment>
<comment type="subcellular location">
    <subcellularLocation>
        <location evidence="1">Cytoplasm</location>
        <location evidence="1">Cytoskeleton</location>
    </subcellularLocation>
</comment>